<dbReference type="SUPFAM" id="SSF54197">
    <property type="entry name" value="HIT-like"/>
    <property type="match status" value="1"/>
</dbReference>
<evidence type="ECO:0000256" key="1">
    <source>
        <dbReference type="PIRSR" id="PIRSR601310-1"/>
    </source>
</evidence>
<dbReference type="InterPro" id="IPR011146">
    <property type="entry name" value="HIT-like"/>
</dbReference>
<evidence type="ECO:0000256" key="3">
    <source>
        <dbReference type="PROSITE-ProRule" id="PRU00464"/>
    </source>
</evidence>
<feature type="short sequence motif" description="Histidine triad motif" evidence="2 3">
    <location>
        <begin position="147"/>
        <end position="151"/>
    </location>
</feature>
<dbReference type="OrthoDB" id="672793at2759"/>
<gene>
    <name evidence="5" type="ORF">BEMITA_LOCUS6430</name>
</gene>
<evidence type="ECO:0000313" key="5">
    <source>
        <dbReference type="EMBL" id="CAH0387410.1"/>
    </source>
</evidence>
<name>A0A9P0F3I8_BEMTA</name>
<dbReference type="InterPro" id="IPR001310">
    <property type="entry name" value="Histidine_triad_HIT"/>
</dbReference>
<feature type="active site" description="Tele-AMP-histidine intermediate" evidence="1">
    <location>
        <position position="149"/>
    </location>
</feature>
<dbReference type="PRINTS" id="PR00332">
    <property type="entry name" value="HISTRIAD"/>
</dbReference>
<dbReference type="EMBL" id="OU963864">
    <property type="protein sequence ID" value="CAH0387410.1"/>
    <property type="molecule type" value="Genomic_DNA"/>
</dbReference>
<dbReference type="InterPro" id="IPR036265">
    <property type="entry name" value="HIT-like_sf"/>
</dbReference>
<dbReference type="GO" id="GO:0003824">
    <property type="term" value="F:catalytic activity"/>
    <property type="evidence" value="ECO:0007669"/>
    <property type="project" value="InterPro"/>
</dbReference>
<proteinExistence type="predicted"/>
<accession>A0A9P0F3I8</accession>
<reference evidence="5" key="1">
    <citation type="submission" date="2021-12" db="EMBL/GenBank/DDBJ databases">
        <authorList>
            <person name="King R."/>
        </authorList>
    </citation>
    <scope>NUCLEOTIDE SEQUENCE</scope>
</reference>
<evidence type="ECO:0000313" key="6">
    <source>
        <dbReference type="Proteomes" id="UP001152759"/>
    </source>
</evidence>
<protein>
    <recommendedName>
        <fullName evidence="4">HIT domain-containing protein</fullName>
    </recommendedName>
</protein>
<sequence length="191" mass="21702">MIRHCISLFKSKSLDSSKLIKFCLANRLEPLRFSAVNMSDEVAKAQESKPGGDTIFGKILRKEIPATFLYEDDTCVAFKDVNPQAPVHFLVIPRKPIAMLSDATDEDEKILGHLLTTARKVAKEQNLANGFRVVINNGVDGAQSVYHLHVHVLGGRQLGWPPEFNSSSVVKRYFHLSLVWLVSRFFWYFRR</sequence>
<dbReference type="PANTHER" id="PTHR23089">
    <property type="entry name" value="HISTIDINE TRIAD HIT PROTEIN"/>
    <property type="match status" value="1"/>
</dbReference>
<dbReference type="CDD" id="cd01276">
    <property type="entry name" value="PKCI_related"/>
    <property type="match status" value="1"/>
</dbReference>
<keyword evidence="6" id="KW-1185">Reference proteome</keyword>
<organism evidence="5 6">
    <name type="scientific">Bemisia tabaci</name>
    <name type="common">Sweetpotato whitefly</name>
    <name type="synonym">Aleurodes tabaci</name>
    <dbReference type="NCBI Taxonomy" id="7038"/>
    <lineage>
        <taxon>Eukaryota</taxon>
        <taxon>Metazoa</taxon>
        <taxon>Ecdysozoa</taxon>
        <taxon>Arthropoda</taxon>
        <taxon>Hexapoda</taxon>
        <taxon>Insecta</taxon>
        <taxon>Pterygota</taxon>
        <taxon>Neoptera</taxon>
        <taxon>Paraneoptera</taxon>
        <taxon>Hemiptera</taxon>
        <taxon>Sternorrhyncha</taxon>
        <taxon>Aleyrodoidea</taxon>
        <taxon>Aleyrodidae</taxon>
        <taxon>Aleyrodinae</taxon>
        <taxon>Bemisia</taxon>
    </lineage>
</organism>
<dbReference type="PROSITE" id="PS51084">
    <property type="entry name" value="HIT_2"/>
    <property type="match status" value="1"/>
</dbReference>
<dbReference type="Gene3D" id="3.30.428.10">
    <property type="entry name" value="HIT-like"/>
    <property type="match status" value="1"/>
</dbReference>
<dbReference type="PROSITE" id="PS00892">
    <property type="entry name" value="HIT_1"/>
    <property type="match status" value="1"/>
</dbReference>
<dbReference type="InterPro" id="IPR019808">
    <property type="entry name" value="Histidine_triad_CS"/>
</dbReference>
<dbReference type="FunFam" id="3.30.428.10:FF:000005">
    <property type="entry name" value="Histidine triad nucleotide-binding protein 1"/>
    <property type="match status" value="1"/>
</dbReference>
<dbReference type="KEGG" id="btab:109030648"/>
<dbReference type="Proteomes" id="UP001152759">
    <property type="component" value="Chromosome 3"/>
</dbReference>
<evidence type="ECO:0000256" key="2">
    <source>
        <dbReference type="PIRSR" id="PIRSR601310-3"/>
    </source>
</evidence>
<dbReference type="AlphaFoldDB" id="A0A9P0F3I8"/>
<feature type="domain" description="HIT" evidence="4">
    <location>
        <begin position="55"/>
        <end position="163"/>
    </location>
</feature>
<evidence type="ECO:0000259" key="4">
    <source>
        <dbReference type="PROSITE" id="PS51084"/>
    </source>
</evidence>
<dbReference type="Pfam" id="PF01230">
    <property type="entry name" value="HIT"/>
    <property type="match status" value="1"/>
</dbReference>